<organism evidence="3 4">
    <name type="scientific">Trypanosoma conorhini</name>
    <dbReference type="NCBI Taxonomy" id="83891"/>
    <lineage>
        <taxon>Eukaryota</taxon>
        <taxon>Discoba</taxon>
        <taxon>Euglenozoa</taxon>
        <taxon>Kinetoplastea</taxon>
        <taxon>Metakinetoplastina</taxon>
        <taxon>Trypanosomatida</taxon>
        <taxon>Trypanosomatidae</taxon>
        <taxon>Trypanosoma</taxon>
    </lineage>
</organism>
<feature type="domain" description="Retrotransposon hot spot protein N-terminal" evidence="2">
    <location>
        <begin position="26"/>
        <end position="76"/>
    </location>
</feature>
<dbReference type="GeneID" id="40321304"/>
<comment type="caution">
    <text evidence="3">The sequence shown here is derived from an EMBL/GenBank/DDBJ whole genome shotgun (WGS) entry which is preliminary data.</text>
</comment>
<dbReference type="AlphaFoldDB" id="A0A3R7LYU3"/>
<dbReference type="Pfam" id="PF07999">
    <property type="entry name" value="RHSP"/>
    <property type="match status" value="1"/>
</dbReference>
<evidence type="ECO:0000313" key="4">
    <source>
        <dbReference type="Proteomes" id="UP000284403"/>
    </source>
</evidence>
<name>A0A3R7LYU3_9TRYP</name>
<protein>
    <submittedName>
        <fullName evidence="3">Retrotransposon hot spot (RHS) protein</fullName>
    </submittedName>
</protein>
<dbReference type="NCBIfam" id="TIGR01631">
    <property type="entry name" value="Trypano_RHS"/>
    <property type="match status" value="1"/>
</dbReference>
<evidence type="ECO:0000313" key="3">
    <source>
        <dbReference type="EMBL" id="RNF05967.1"/>
    </source>
</evidence>
<proteinExistence type="predicted"/>
<sequence>MEVKAGQAAVERWVCSKDGSTLQAVHDAEQFRAPRPMLKILSPEKGWPCSLREELDVKDCYVNCEVERVWRIVQGDPTGEFGTEDLEGFNEGRRLLIGTPGTGKSMAAGSYLLCQLLRRNDGQLHVVVYCLGGELTYVFGKTNNAVAEHASAGSITGVINDLAGHEKSGYIINGVDAHGHGPTEDFQSPKSWGVNVLSSPNENNFKAWEKANQAARIVMNCQGENDVKAMCAWETRHSPLRMQVEHWEMVKKHMSFVGPVLRCAFDKAAFEELFAGAHGAVNSIDSSNADYYMGVEFAANWTEPHVSHKVVNIVRLTRSAVVEAFYDEYLSDRLATVTMLMVAKLRSMPLMLKLLLRRRDAGLPVPPKRFGMVAFTFGGFAVRVPNGHVELPLPGGGRAGYCVVKLNRLVRPAKLLNYRALKTILMEVVSS</sequence>
<dbReference type="PANTHER" id="PTHR33129:SF3">
    <property type="entry name" value="HOT SPOT (RHS) PROTEIN, PUTATIVE-RELATED"/>
    <property type="match status" value="1"/>
</dbReference>
<dbReference type="InterPro" id="IPR052980">
    <property type="entry name" value="Crinkler_effector"/>
</dbReference>
<dbReference type="EMBL" id="MKKU01000617">
    <property type="protein sequence ID" value="RNF05967.1"/>
    <property type="molecule type" value="Genomic_DNA"/>
</dbReference>
<dbReference type="Pfam" id="PF20445">
    <property type="entry name" value="RHS_N"/>
    <property type="match status" value="1"/>
</dbReference>
<accession>A0A3R7LYU3</accession>
<feature type="domain" description="Retrotransposon hot spot protein,C-terminal" evidence="1">
    <location>
        <begin position="95"/>
        <end position="346"/>
    </location>
</feature>
<evidence type="ECO:0000259" key="2">
    <source>
        <dbReference type="Pfam" id="PF20445"/>
    </source>
</evidence>
<dbReference type="Proteomes" id="UP000284403">
    <property type="component" value="Unassembled WGS sequence"/>
</dbReference>
<gene>
    <name evidence="3" type="ORF">Tco025E_07693</name>
</gene>
<evidence type="ECO:0000259" key="1">
    <source>
        <dbReference type="Pfam" id="PF07999"/>
    </source>
</evidence>
<dbReference type="PANTHER" id="PTHR33129">
    <property type="entry name" value="PROTEIN KINASE DOMAIN-CONTAINING PROTEIN-RELATED"/>
    <property type="match status" value="1"/>
</dbReference>
<dbReference type="InterPro" id="IPR006518">
    <property type="entry name" value="Trypano_RHS"/>
</dbReference>
<keyword evidence="4" id="KW-1185">Reference proteome</keyword>
<dbReference type="InterPro" id="IPR046836">
    <property type="entry name" value="RHS_C"/>
</dbReference>
<dbReference type="RefSeq" id="XP_029225359.1">
    <property type="nucleotide sequence ID" value="XM_029374552.1"/>
</dbReference>
<dbReference type="OrthoDB" id="2340858at2759"/>
<reference evidence="3 4" key="1">
    <citation type="journal article" date="2018" name="BMC Genomics">
        <title>Genomic comparison of Trypanosoma conorhini and Trypanosoma rangeli to Trypanosoma cruzi strains of high and low virulence.</title>
        <authorList>
            <person name="Bradwell K.R."/>
            <person name="Koparde V.N."/>
            <person name="Matveyev A.V."/>
            <person name="Serrano M.G."/>
            <person name="Alves J.M."/>
            <person name="Parikh H."/>
            <person name="Huang B."/>
            <person name="Lee V."/>
            <person name="Espinosa-Alvarez O."/>
            <person name="Ortiz P.A."/>
            <person name="Costa-Martins A.G."/>
            <person name="Teixeira M.M."/>
            <person name="Buck G.A."/>
        </authorList>
    </citation>
    <scope>NUCLEOTIDE SEQUENCE [LARGE SCALE GENOMIC DNA]</scope>
    <source>
        <strain evidence="3 4">025E</strain>
    </source>
</reference>
<dbReference type="InterPro" id="IPR046835">
    <property type="entry name" value="RHS_N"/>
</dbReference>